<reference evidence="1 2" key="1">
    <citation type="submission" date="2018-11" db="EMBL/GenBank/DDBJ databases">
        <title>Genome sequencing and assembly of Clostridium tagluense strain A121.</title>
        <authorList>
            <person name="Murakami T."/>
            <person name="Segawa T."/>
            <person name="Shcherbakova V.A."/>
            <person name="Mori H."/>
            <person name="Yoshimura Y."/>
        </authorList>
    </citation>
    <scope>NUCLEOTIDE SEQUENCE [LARGE SCALE GENOMIC DNA]</scope>
    <source>
        <strain evidence="1 2">A121</strain>
    </source>
</reference>
<organism evidence="1 2">
    <name type="scientific">Clostridium tagluense</name>
    <dbReference type="NCBI Taxonomy" id="360422"/>
    <lineage>
        <taxon>Bacteria</taxon>
        <taxon>Bacillati</taxon>
        <taxon>Bacillota</taxon>
        <taxon>Clostridia</taxon>
        <taxon>Eubacteriales</taxon>
        <taxon>Clostridiaceae</taxon>
        <taxon>Clostridium</taxon>
    </lineage>
</organism>
<dbReference type="InterPro" id="IPR025586">
    <property type="entry name" value="PcfJ"/>
</dbReference>
<dbReference type="OrthoDB" id="1802755at2"/>
<dbReference type="RefSeq" id="WP_125006485.1">
    <property type="nucleotide sequence ID" value="NZ_BHYK01000065.1"/>
</dbReference>
<proteinExistence type="predicted"/>
<accession>A0A401UUR1</accession>
<dbReference type="Proteomes" id="UP000287872">
    <property type="component" value="Unassembled WGS sequence"/>
</dbReference>
<keyword evidence="2" id="KW-1185">Reference proteome</keyword>
<dbReference type="AlphaFoldDB" id="A0A401UUR1"/>
<protein>
    <recommendedName>
        <fullName evidence="3">PcfJ-like protein</fullName>
    </recommendedName>
</protein>
<evidence type="ECO:0008006" key="3">
    <source>
        <dbReference type="Google" id="ProtNLM"/>
    </source>
</evidence>
<comment type="caution">
    <text evidence="1">The sequence shown here is derived from an EMBL/GenBank/DDBJ whole genome shotgun (WGS) entry which is preliminary data.</text>
</comment>
<gene>
    <name evidence="1" type="ORF">Ctaglu_48010</name>
</gene>
<evidence type="ECO:0000313" key="1">
    <source>
        <dbReference type="EMBL" id="GCD13178.1"/>
    </source>
</evidence>
<dbReference type="Pfam" id="PF14284">
    <property type="entry name" value="PcfJ"/>
    <property type="match status" value="1"/>
</dbReference>
<evidence type="ECO:0000313" key="2">
    <source>
        <dbReference type="Proteomes" id="UP000287872"/>
    </source>
</evidence>
<sequence length="509" mass="59993">MYEEYTNHVSKDISREIKDFVKEDIFGNSEYLFINKVDGVNKGYCSKCSNEYDVGDIKHNEDGICPSCGANLRAKLLRYGRQNCLNEACFYFFEKSIADINVVVCKGYYVTKDYAVDYKNPKIVYNLRAIYIFDDKKAIMLKSNYWNDDDWDMKNSVFDFNQGYLATKMCYCSFKSIGKTIKGTSYQYIPYKKFQGHYSIVKLFEEYLKYPGIEYLVKEGFENLVEDKLNRRSTHRTVNWNGKTIFQILKLNKVELREIKAKKVHVTFNFLKVFQDVKKQKWGLSTEEVIKVTTEYQDCYDSLKNMLEYSSIKSLLKYFNKQYVKYNKVKKNKHYRMERSVLTTFKDYIRDCISLGMDIAKEQVIFPKNLYTAHQNTIKQLKLKADETLNLKMQGRMELLDNYNFEFNGLILRAARSSNELIEEGKSLSHCVGTYADRHAKGETNIFFIRKTSDPDKSYYTIEVKKDIIIQIHGKDNRSPSVDVQEFIKIFTEEKLNKKTKKNRIRISA</sequence>
<name>A0A401UUR1_9CLOT</name>
<dbReference type="EMBL" id="BHYK01000065">
    <property type="protein sequence ID" value="GCD13178.1"/>
    <property type="molecule type" value="Genomic_DNA"/>
</dbReference>